<dbReference type="Gene3D" id="1.10.357.40">
    <property type="entry name" value="YbiA-like"/>
    <property type="match status" value="1"/>
</dbReference>
<name>A0A1W1C5G8_9ZZZZ</name>
<dbReference type="SUPFAM" id="SSF143990">
    <property type="entry name" value="YbiA-like"/>
    <property type="match status" value="1"/>
</dbReference>
<dbReference type="NCBIfam" id="TIGR02464">
    <property type="entry name" value="ribofla_fusion"/>
    <property type="match status" value="1"/>
</dbReference>
<protein>
    <submittedName>
        <fullName evidence="2">Uncharacterized protein COG3236</fullName>
    </submittedName>
</protein>
<feature type="domain" description="NADAR" evidence="1">
    <location>
        <begin position="21"/>
        <end position="186"/>
    </location>
</feature>
<dbReference type="InterPro" id="IPR037238">
    <property type="entry name" value="YbiA-like_sf"/>
</dbReference>
<sequence>MKTREELLERIETGETFEYLFFWDEPKRDVVDIACLNQWYAASFSMPIHGQGELHYIIFPTAEHYMMWAKARVFYDYGIADRILETKSPREVQLLGREVKDYDDDKWRALSFETVVEGNIEKFTQNPDIEKFLLSTGDKVLVEASPIDKIWGIGLHKDDPKARDPKKWLGENKLGFALMQVRKNLKEGKYE</sequence>
<organism evidence="2">
    <name type="scientific">hydrothermal vent metagenome</name>
    <dbReference type="NCBI Taxonomy" id="652676"/>
    <lineage>
        <taxon>unclassified sequences</taxon>
        <taxon>metagenomes</taxon>
        <taxon>ecological metagenomes</taxon>
    </lineage>
</organism>
<evidence type="ECO:0000313" key="2">
    <source>
        <dbReference type="EMBL" id="SFV60967.1"/>
    </source>
</evidence>
<gene>
    <name evidence="2" type="ORF">MNB_SV-3-1041</name>
</gene>
<accession>A0A1W1C5G8</accession>
<proteinExistence type="predicted"/>
<reference evidence="2" key="1">
    <citation type="submission" date="2016-10" db="EMBL/GenBank/DDBJ databases">
        <authorList>
            <person name="de Groot N.N."/>
        </authorList>
    </citation>
    <scope>NUCLEOTIDE SEQUENCE</scope>
</reference>
<dbReference type="Pfam" id="PF08719">
    <property type="entry name" value="NADAR"/>
    <property type="match status" value="1"/>
</dbReference>
<dbReference type="EMBL" id="FPHI01000022">
    <property type="protein sequence ID" value="SFV60967.1"/>
    <property type="molecule type" value="Genomic_DNA"/>
</dbReference>
<dbReference type="AlphaFoldDB" id="A0A1W1C5G8"/>
<evidence type="ECO:0000259" key="1">
    <source>
        <dbReference type="Pfam" id="PF08719"/>
    </source>
</evidence>
<dbReference type="InterPro" id="IPR012816">
    <property type="entry name" value="NADAR"/>
</dbReference>
<dbReference type="CDD" id="cd15457">
    <property type="entry name" value="NADAR"/>
    <property type="match status" value="1"/>
</dbReference>